<dbReference type="SUPFAM" id="SSF54001">
    <property type="entry name" value="Cysteine proteinases"/>
    <property type="match status" value="1"/>
</dbReference>
<dbReference type="PANTHER" id="PTHR12411">
    <property type="entry name" value="CYSTEINE PROTEASE FAMILY C1-RELATED"/>
    <property type="match status" value="1"/>
</dbReference>
<dbReference type="InterPro" id="IPR000668">
    <property type="entry name" value="Peptidase_C1A_C"/>
</dbReference>
<evidence type="ECO:0000313" key="8">
    <source>
        <dbReference type="Proteomes" id="UP001186944"/>
    </source>
</evidence>
<dbReference type="GO" id="GO:0008234">
    <property type="term" value="F:cysteine-type peptidase activity"/>
    <property type="evidence" value="ECO:0007669"/>
    <property type="project" value="UniProtKB-KW"/>
</dbReference>
<keyword evidence="8" id="KW-1185">Reference proteome</keyword>
<accession>A0AA88YMF3</accession>
<evidence type="ECO:0000256" key="3">
    <source>
        <dbReference type="ARBA" id="ARBA00022801"/>
    </source>
</evidence>
<evidence type="ECO:0000256" key="1">
    <source>
        <dbReference type="ARBA" id="ARBA00008455"/>
    </source>
</evidence>
<dbReference type="Proteomes" id="UP001186944">
    <property type="component" value="Unassembled WGS sequence"/>
</dbReference>
<evidence type="ECO:0000256" key="5">
    <source>
        <dbReference type="SAM" id="Phobius"/>
    </source>
</evidence>
<dbReference type="Pfam" id="PF00112">
    <property type="entry name" value="Peptidase_C1"/>
    <property type="match status" value="1"/>
</dbReference>
<comment type="caution">
    <text evidence="7">The sequence shown here is derived from an EMBL/GenBank/DDBJ whole genome shotgun (WGS) entry which is preliminary data.</text>
</comment>
<name>A0AA88YMF3_PINIB</name>
<dbReference type="PROSITE" id="PS00639">
    <property type="entry name" value="THIOL_PROTEASE_HIS"/>
    <property type="match status" value="1"/>
</dbReference>
<reference evidence="7" key="1">
    <citation type="submission" date="2019-08" db="EMBL/GenBank/DDBJ databases">
        <title>The improved chromosome-level genome for the pearl oyster Pinctada fucata martensii using PacBio sequencing and Hi-C.</title>
        <authorList>
            <person name="Zheng Z."/>
        </authorList>
    </citation>
    <scope>NUCLEOTIDE SEQUENCE</scope>
    <source>
        <strain evidence="7">ZZ-2019</strain>
        <tissue evidence="7">Adductor muscle</tissue>
    </source>
</reference>
<sequence length="398" mass="46057">MIYMYACTGANPGEWGILVGSGEWEFTQDNLRRQRFLNRTTNVHYGPTKFSDLSQKEFEEIYLMDLFVNRQPLLKDNKTPLQRIKTLNIPPKLDWRFINKTSNKYVSPVKNQNRCGGCWAFSSIESVETMYAYKYDTQAPELSVQEVIDCAVDNQGCAGGDTCLALDWTVKYQPIIVSDTDYPLTDTSDYCKLLTNTSRGIYVSNYTCNAYVAQEEKMLLLLYHHGPLTVAVDASTWNHYLGGIIQYHCEQYNNHAVQIVGYDLTDKYYVVIDLRYPDISDVYVFAQSLLNYVEVLLNIVTIIMHYKHSRHTIIMAFTVTVMTFWKTVLYFMMFMSFTGGRDRIGATSLPQEILLFHVPNGFWIVIPFLVMVKLWPSLTNSSEEEVVKVTRRTRRKNE</sequence>
<feature type="domain" description="Peptidase C1A papain C-terminal" evidence="6">
    <location>
        <begin position="89"/>
        <end position="287"/>
    </location>
</feature>
<feature type="transmembrane region" description="Helical" evidence="5">
    <location>
        <begin position="313"/>
        <end position="333"/>
    </location>
</feature>
<proteinExistence type="inferred from homology"/>
<organism evidence="7 8">
    <name type="scientific">Pinctada imbricata</name>
    <name type="common">Atlantic pearl-oyster</name>
    <name type="synonym">Pinctada martensii</name>
    <dbReference type="NCBI Taxonomy" id="66713"/>
    <lineage>
        <taxon>Eukaryota</taxon>
        <taxon>Metazoa</taxon>
        <taxon>Spiralia</taxon>
        <taxon>Lophotrochozoa</taxon>
        <taxon>Mollusca</taxon>
        <taxon>Bivalvia</taxon>
        <taxon>Autobranchia</taxon>
        <taxon>Pteriomorphia</taxon>
        <taxon>Pterioida</taxon>
        <taxon>Pterioidea</taxon>
        <taxon>Pteriidae</taxon>
        <taxon>Pinctada</taxon>
    </lineage>
</organism>
<keyword evidence="5" id="KW-0812">Transmembrane</keyword>
<dbReference type="AlphaFoldDB" id="A0AA88YMF3"/>
<dbReference type="InterPro" id="IPR000169">
    <property type="entry name" value="Pept_cys_AS"/>
</dbReference>
<dbReference type="InterPro" id="IPR038765">
    <property type="entry name" value="Papain-like_cys_pep_sf"/>
</dbReference>
<dbReference type="InterPro" id="IPR039417">
    <property type="entry name" value="Peptidase_C1A_papain-like"/>
</dbReference>
<evidence type="ECO:0000259" key="6">
    <source>
        <dbReference type="SMART" id="SM00645"/>
    </source>
</evidence>
<comment type="similarity">
    <text evidence="1">Belongs to the peptidase C1 family.</text>
</comment>
<evidence type="ECO:0000256" key="2">
    <source>
        <dbReference type="ARBA" id="ARBA00022670"/>
    </source>
</evidence>
<keyword evidence="4" id="KW-0788">Thiol protease</keyword>
<evidence type="ECO:0000256" key="4">
    <source>
        <dbReference type="ARBA" id="ARBA00022807"/>
    </source>
</evidence>
<evidence type="ECO:0000313" key="7">
    <source>
        <dbReference type="EMBL" id="KAK3099910.1"/>
    </source>
</evidence>
<feature type="transmembrane region" description="Helical" evidence="5">
    <location>
        <begin position="353"/>
        <end position="372"/>
    </location>
</feature>
<feature type="transmembrane region" description="Helical" evidence="5">
    <location>
        <begin position="289"/>
        <end position="306"/>
    </location>
</feature>
<keyword evidence="2" id="KW-0645">Protease</keyword>
<dbReference type="CDD" id="cd02248">
    <property type="entry name" value="Peptidase_C1A"/>
    <property type="match status" value="1"/>
</dbReference>
<protein>
    <recommendedName>
        <fullName evidence="6">Peptidase C1A papain C-terminal domain-containing protein</fullName>
    </recommendedName>
</protein>
<dbReference type="PROSITE" id="PS00139">
    <property type="entry name" value="THIOL_PROTEASE_CYS"/>
    <property type="match status" value="1"/>
</dbReference>
<dbReference type="GO" id="GO:0006508">
    <property type="term" value="P:proteolysis"/>
    <property type="evidence" value="ECO:0007669"/>
    <property type="project" value="UniProtKB-KW"/>
</dbReference>
<keyword evidence="3" id="KW-0378">Hydrolase</keyword>
<keyword evidence="5" id="KW-0472">Membrane</keyword>
<dbReference type="InterPro" id="IPR025660">
    <property type="entry name" value="Pept_his_AS"/>
</dbReference>
<gene>
    <name evidence="7" type="ORF">FSP39_011686</name>
</gene>
<dbReference type="EMBL" id="VSWD01000006">
    <property type="protein sequence ID" value="KAK3099910.1"/>
    <property type="molecule type" value="Genomic_DNA"/>
</dbReference>
<dbReference type="Gene3D" id="3.90.70.10">
    <property type="entry name" value="Cysteine proteinases"/>
    <property type="match status" value="1"/>
</dbReference>
<dbReference type="SMART" id="SM00645">
    <property type="entry name" value="Pept_C1"/>
    <property type="match status" value="1"/>
</dbReference>
<dbReference type="InterPro" id="IPR013128">
    <property type="entry name" value="Peptidase_C1A"/>
</dbReference>
<keyword evidence="5" id="KW-1133">Transmembrane helix</keyword>